<dbReference type="GO" id="GO:0005524">
    <property type="term" value="F:ATP binding"/>
    <property type="evidence" value="ECO:0007669"/>
    <property type="project" value="InterPro"/>
</dbReference>
<dbReference type="AlphaFoldDB" id="A0AA35MDH9"/>
<dbReference type="PANTHER" id="PTHR46411:SF3">
    <property type="entry name" value="AAA+ ATPASE DOMAIN-CONTAINING PROTEIN"/>
    <property type="match status" value="1"/>
</dbReference>
<feature type="region of interest" description="Disordered" evidence="1">
    <location>
        <begin position="27"/>
        <end position="61"/>
    </location>
</feature>
<dbReference type="SUPFAM" id="SSF52540">
    <property type="entry name" value="P-loop containing nucleoside triphosphate hydrolases"/>
    <property type="match status" value="1"/>
</dbReference>
<evidence type="ECO:0000313" key="3">
    <source>
        <dbReference type="EMBL" id="CAI6094579.1"/>
    </source>
</evidence>
<gene>
    <name evidence="3" type="ORF">CCHLO57077_00009391</name>
</gene>
<dbReference type="SMART" id="SM00382">
    <property type="entry name" value="AAA"/>
    <property type="match status" value="1"/>
</dbReference>
<dbReference type="Pfam" id="PF00004">
    <property type="entry name" value="AAA"/>
    <property type="match status" value="1"/>
</dbReference>
<evidence type="ECO:0000259" key="2">
    <source>
        <dbReference type="SMART" id="SM00382"/>
    </source>
</evidence>
<feature type="compositionally biased region" description="Low complexity" evidence="1">
    <location>
        <begin position="27"/>
        <end position="44"/>
    </location>
</feature>
<dbReference type="InterPro" id="IPR027417">
    <property type="entry name" value="P-loop_NTPase"/>
</dbReference>
<dbReference type="Proteomes" id="UP001160390">
    <property type="component" value="Unassembled WGS sequence"/>
</dbReference>
<dbReference type="CDD" id="cd19481">
    <property type="entry name" value="RecA-like_protease"/>
    <property type="match status" value="1"/>
</dbReference>
<keyword evidence="4" id="KW-1185">Reference proteome</keyword>
<dbReference type="PANTHER" id="PTHR46411">
    <property type="entry name" value="FAMILY ATPASE, PUTATIVE-RELATED"/>
    <property type="match status" value="1"/>
</dbReference>
<protein>
    <recommendedName>
        <fullName evidence="2">AAA+ ATPase domain-containing protein</fullName>
    </recommendedName>
</protein>
<comment type="caution">
    <text evidence="3">The sequence shown here is derived from an EMBL/GenBank/DDBJ whole genome shotgun (WGS) entry which is preliminary data.</text>
</comment>
<dbReference type="EMBL" id="CABFNP030001256">
    <property type="protein sequence ID" value="CAI6094579.1"/>
    <property type="molecule type" value="Genomic_DNA"/>
</dbReference>
<dbReference type="InterPro" id="IPR003593">
    <property type="entry name" value="AAA+_ATPase"/>
</dbReference>
<feature type="domain" description="AAA+ ATPase" evidence="2">
    <location>
        <begin position="530"/>
        <end position="657"/>
    </location>
</feature>
<dbReference type="InterPro" id="IPR054289">
    <property type="entry name" value="DUF7025"/>
</dbReference>
<proteinExistence type="predicted"/>
<feature type="compositionally biased region" description="Acidic residues" evidence="1">
    <location>
        <begin position="407"/>
        <end position="419"/>
    </location>
</feature>
<accession>A0AA35MDH9</accession>
<dbReference type="Gene3D" id="3.40.50.300">
    <property type="entry name" value="P-loop containing nucleotide triphosphate hydrolases"/>
    <property type="match status" value="1"/>
</dbReference>
<dbReference type="InterPro" id="IPR003959">
    <property type="entry name" value="ATPase_AAA_core"/>
</dbReference>
<name>A0AA35MDH9_9HYPO</name>
<feature type="region of interest" description="Disordered" evidence="1">
    <location>
        <begin position="401"/>
        <end position="427"/>
    </location>
</feature>
<dbReference type="GO" id="GO:0016887">
    <property type="term" value="F:ATP hydrolysis activity"/>
    <property type="evidence" value="ECO:0007669"/>
    <property type="project" value="InterPro"/>
</dbReference>
<dbReference type="Pfam" id="PF22942">
    <property type="entry name" value="DUF7025"/>
    <property type="match status" value="1"/>
</dbReference>
<organism evidence="3 4">
    <name type="scientific">Clonostachys chloroleuca</name>
    <dbReference type="NCBI Taxonomy" id="1926264"/>
    <lineage>
        <taxon>Eukaryota</taxon>
        <taxon>Fungi</taxon>
        <taxon>Dikarya</taxon>
        <taxon>Ascomycota</taxon>
        <taxon>Pezizomycotina</taxon>
        <taxon>Sordariomycetes</taxon>
        <taxon>Hypocreomycetidae</taxon>
        <taxon>Hypocreales</taxon>
        <taxon>Bionectriaceae</taxon>
        <taxon>Clonostachys</taxon>
    </lineage>
</organism>
<reference evidence="3" key="1">
    <citation type="submission" date="2023-01" db="EMBL/GenBank/DDBJ databases">
        <authorList>
            <person name="Piombo E."/>
        </authorList>
    </citation>
    <scope>NUCLEOTIDE SEQUENCE</scope>
</reference>
<sequence>MPRPVPPIRRKRIIKILMYHTMLTQSFPSSQEMPSSSSSSTSSEDSIEHVNGNSKAAAEEQAQKERFVKVLSGTFDVVPLERNSNGESQAAELGYSSRLVSKWYRHKCEYNSCPARWAEFDNVDDEEANLNARVSSVPIIHRHAYVKRHWVTQSVTIQDPSMRQVLRSVLAKYQDLDLELINWTFEPPFMPLVHRWDDLKAYYVGLEAGKIKNAASALLAFLTPIVTSSVLSLSQTRQTGKVSFEDIWQIFPPSSVVLTRFYGVDVICRVIKYKKVKCNNNEGWAIEMEFIDWNGETSGWKTTSVTIWEYSGYRRVTGLPVFPISFSTEEEKIRGAMIERGHKWASLRGYHFKIVNGTKILLETKEPQQRPVSGKVCVDAYAYYKSCNIVKPSLRPVAAAISKSDATSDEGENSPEENDPLPSDGFKADFTAVQVDTNSKAKGPADRCEELHDLSDEELLMTTPWMKGFDLKSKSFCELNVSDLHDMQWNDQAFEKLVLPGGEKDLAWTFVENKSQSTSDFDDFVAEKGRGLIILMFGPPGVGKTFTAEAVAEKSRVPLYSMSAGDLGTAPSEVEKALGRALELCRMWNAMLLLDEADVFLGERTNESLARNELVSIFLRELEYYQGILFLTTNRIRSIDNAFQSRVDLFLPYHDLTSEARKQVWENFINRAGRDKFDLADDSLDKLSMLKLNGREIKNLIKSAQLLSMKESGKVPVERLVLLANKRVEALKELDTDEH</sequence>
<evidence type="ECO:0000256" key="1">
    <source>
        <dbReference type="SAM" id="MobiDB-lite"/>
    </source>
</evidence>
<evidence type="ECO:0000313" key="4">
    <source>
        <dbReference type="Proteomes" id="UP001160390"/>
    </source>
</evidence>